<feature type="region of interest" description="Disordered" evidence="1">
    <location>
        <begin position="560"/>
        <end position="584"/>
    </location>
</feature>
<dbReference type="AlphaFoldDB" id="A0A411HG09"/>
<evidence type="ECO:0000313" key="3">
    <source>
        <dbReference type="EMBL" id="QBB69428.1"/>
    </source>
</evidence>
<reference evidence="3 4" key="1">
    <citation type="submission" date="2019-01" db="EMBL/GenBank/DDBJ databases">
        <title>Pseudolysobacter antarctica gen. nov., sp. nov., isolated from Fildes Peninsula, Antarctica.</title>
        <authorList>
            <person name="Wei Z."/>
            <person name="Peng F."/>
        </authorList>
    </citation>
    <scope>NUCLEOTIDE SEQUENCE [LARGE SCALE GENOMIC DNA]</scope>
    <source>
        <strain evidence="3 4">AQ6-296</strain>
    </source>
</reference>
<evidence type="ECO:0000256" key="1">
    <source>
        <dbReference type="SAM" id="MobiDB-lite"/>
    </source>
</evidence>
<protein>
    <submittedName>
        <fullName evidence="3">Alpha/beta hydrolase</fullName>
    </submittedName>
</protein>
<keyword evidence="4" id="KW-1185">Reference proteome</keyword>
<keyword evidence="3" id="KW-0378">Hydrolase</keyword>
<dbReference type="EMBL" id="CP035704">
    <property type="protein sequence ID" value="QBB69428.1"/>
    <property type="molecule type" value="Genomic_DNA"/>
</dbReference>
<evidence type="ECO:0000313" key="4">
    <source>
        <dbReference type="Proteomes" id="UP000291562"/>
    </source>
</evidence>
<gene>
    <name evidence="3" type="ORF">ELE36_03010</name>
</gene>
<dbReference type="Gene3D" id="3.40.50.1820">
    <property type="entry name" value="alpha/beta hydrolase"/>
    <property type="match status" value="1"/>
</dbReference>
<feature type="compositionally biased region" description="Low complexity" evidence="1">
    <location>
        <begin position="566"/>
        <end position="584"/>
    </location>
</feature>
<evidence type="ECO:0000256" key="2">
    <source>
        <dbReference type="SAM" id="SignalP"/>
    </source>
</evidence>
<sequence>MHTIARVVLSCVVLSFAFAAHAERNFSGTTASGAYYQIAVPDGWKAGDSLILFQHGLSFDPPAPNPDLGPLKDLQLSEGYAIAASSFRQRSWALFSAPDDNADLLAAFKQQVGTPGAIIPYGGSLGGLIALKLAEDPRFAPVPGVYSACPPAAGSRVWDTAIDLRLAYDVVCHDAGDLPTGKQPYPWAYNLNDIPDNLSDLEDQALLIPTLIPLNRCTGVNLPQELRNGAMKRRLAQLMDLAHISSEKFFVTNAGYAIYALSDLVRAPDKLNTSNPFTTVGVDYNDATLNADILRIQADPLASLYFRWASDFRGNIGSAKVISVQTSQDQLVIPANQYTLRQTLPSTQLTSAIVNETTPTHCGFSLAEGVSGWEALRSWIAGGAQPSVNDLQTGCNNASAAGASGACRYDATIVPPSFDSQVRPRPASTAPNVDARYSGQWYDSSHSVAGAIGVMVEVLDDGSANMTMFTYPRAGVVGARDTPSGAHTWLTGVGEVIGNGIEFPDVLLQVPDGRGAMRTQHWGRLGMSFDSCEQGSMRWDWLSPASSQTVPIQRRTHLDGMDCSDTATATNATQQPAPASSFLP</sequence>
<organism evidence="3 4">
    <name type="scientific">Pseudolysobacter antarcticus</name>
    <dbReference type="NCBI Taxonomy" id="2511995"/>
    <lineage>
        <taxon>Bacteria</taxon>
        <taxon>Pseudomonadati</taxon>
        <taxon>Pseudomonadota</taxon>
        <taxon>Gammaproteobacteria</taxon>
        <taxon>Lysobacterales</taxon>
        <taxon>Rhodanobacteraceae</taxon>
        <taxon>Pseudolysobacter</taxon>
    </lineage>
</organism>
<dbReference type="Proteomes" id="UP000291562">
    <property type="component" value="Chromosome"/>
</dbReference>
<feature type="signal peptide" evidence="2">
    <location>
        <begin position="1"/>
        <end position="22"/>
    </location>
</feature>
<dbReference type="InterPro" id="IPR029058">
    <property type="entry name" value="AB_hydrolase_fold"/>
</dbReference>
<dbReference type="OrthoDB" id="7197847at2"/>
<feature type="chain" id="PRO_5019468155" evidence="2">
    <location>
        <begin position="23"/>
        <end position="584"/>
    </location>
</feature>
<proteinExistence type="predicted"/>
<dbReference type="RefSeq" id="WP_129831685.1">
    <property type="nucleotide sequence ID" value="NZ_CP035704.1"/>
</dbReference>
<keyword evidence="2" id="KW-0732">Signal</keyword>
<dbReference type="KEGG" id="xbc:ELE36_03010"/>
<name>A0A411HG09_9GAMM</name>
<accession>A0A411HG09</accession>
<dbReference type="SUPFAM" id="SSF53474">
    <property type="entry name" value="alpha/beta-Hydrolases"/>
    <property type="match status" value="1"/>
</dbReference>
<dbReference type="GO" id="GO:0016787">
    <property type="term" value="F:hydrolase activity"/>
    <property type="evidence" value="ECO:0007669"/>
    <property type="project" value="UniProtKB-KW"/>
</dbReference>